<dbReference type="Proteomes" id="UP000823775">
    <property type="component" value="Unassembled WGS sequence"/>
</dbReference>
<feature type="transmembrane region" description="Helical" evidence="1">
    <location>
        <begin position="127"/>
        <end position="147"/>
    </location>
</feature>
<keyword evidence="3" id="KW-1185">Reference proteome</keyword>
<sequence>MSFMKGDLLSRTSKLVKGFAKAEPVWLKSIELISGFDPPPDRLLKEKGVSEEEAMAVADMEYRGEGKAKKKAYSRLKQIARLQGKKQPPNPYPSAIKERKFMRDGFYNPDILKIQAELQDRRGGGGWHALVLIGFLILSFESLYLRYLDLRPSGYTW</sequence>
<comment type="caution">
    <text evidence="2">The sequence shown here is derived from an EMBL/GenBank/DDBJ whole genome shotgun (WGS) entry which is preliminary data.</text>
</comment>
<evidence type="ECO:0000313" key="2">
    <source>
        <dbReference type="EMBL" id="MCD7460075.1"/>
    </source>
</evidence>
<proteinExistence type="predicted"/>
<keyword evidence="1" id="KW-0472">Membrane</keyword>
<dbReference type="PANTHER" id="PTHR35693:SF1">
    <property type="entry name" value="EXPRESSED PROTEIN"/>
    <property type="match status" value="1"/>
</dbReference>
<evidence type="ECO:0000313" key="3">
    <source>
        <dbReference type="Proteomes" id="UP000823775"/>
    </source>
</evidence>
<evidence type="ECO:0000256" key="1">
    <source>
        <dbReference type="SAM" id="Phobius"/>
    </source>
</evidence>
<protein>
    <submittedName>
        <fullName evidence="2">Uncharacterized protein</fullName>
    </submittedName>
</protein>
<reference evidence="2 3" key="1">
    <citation type="journal article" date="2021" name="BMC Genomics">
        <title>Datura genome reveals duplications of psychoactive alkaloid biosynthetic genes and high mutation rate following tissue culture.</title>
        <authorList>
            <person name="Rajewski A."/>
            <person name="Carter-House D."/>
            <person name="Stajich J."/>
            <person name="Litt A."/>
        </authorList>
    </citation>
    <scope>NUCLEOTIDE SEQUENCE [LARGE SCALE GENOMIC DNA]</scope>
    <source>
        <strain evidence="2">AR-01</strain>
    </source>
</reference>
<name>A0ABS8SMS9_DATST</name>
<dbReference type="EMBL" id="JACEIK010000634">
    <property type="protein sequence ID" value="MCD7460075.1"/>
    <property type="molecule type" value="Genomic_DNA"/>
</dbReference>
<accession>A0ABS8SMS9</accession>
<organism evidence="2 3">
    <name type="scientific">Datura stramonium</name>
    <name type="common">Jimsonweed</name>
    <name type="synonym">Common thornapple</name>
    <dbReference type="NCBI Taxonomy" id="4076"/>
    <lineage>
        <taxon>Eukaryota</taxon>
        <taxon>Viridiplantae</taxon>
        <taxon>Streptophyta</taxon>
        <taxon>Embryophyta</taxon>
        <taxon>Tracheophyta</taxon>
        <taxon>Spermatophyta</taxon>
        <taxon>Magnoliopsida</taxon>
        <taxon>eudicotyledons</taxon>
        <taxon>Gunneridae</taxon>
        <taxon>Pentapetalae</taxon>
        <taxon>asterids</taxon>
        <taxon>lamiids</taxon>
        <taxon>Solanales</taxon>
        <taxon>Solanaceae</taxon>
        <taxon>Solanoideae</taxon>
        <taxon>Datureae</taxon>
        <taxon>Datura</taxon>
    </lineage>
</organism>
<gene>
    <name evidence="2" type="ORF">HAX54_042806</name>
</gene>
<keyword evidence="1" id="KW-0812">Transmembrane</keyword>
<keyword evidence="1" id="KW-1133">Transmembrane helix</keyword>
<dbReference type="PANTHER" id="PTHR35693">
    <property type="entry name" value="EXPRESSED PROTEIN"/>
    <property type="match status" value="1"/>
</dbReference>